<evidence type="ECO:0000256" key="10">
    <source>
        <dbReference type="ARBA" id="ARBA00035861"/>
    </source>
</evidence>
<evidence type="ECO:0000256" key="5">
    <source>
        <dbReference type="ARBA" id="ARBA00022723"/>
    </source>
</evidence>
<organism evidence="13 14">
    <name type="scientific">Bifidobacterium bombi DSM 19703</name>
    <dbReference type="NCBI Taxonomy" id="1341695"/>
    <lineage>
        <taxon>Bacteria</taxon>
        <taxon>Bacillati</taxon>
        <taxon>Actinomycetota</taxon>
        <taxon>Actinomycetes</taxon>
        <taxon>Bifidobacteriales</taxon>
        <taxon>Bifidobacteriaceae</taxon>
        <taxon>Bifidobacterium</taxon>
    </lineage>
</organism>
<dbReference type="GO" id="GO:0006260">
    <property type="term" value="P:DNA replication"/>
    <property type="evidence" value="ECO:0007669"/>
    <property type="project" value="UniProtKB-KW"/>
</dbReference>
<dbReference type="GO" id="GO:0044716">
    <property type="term" value="F:8-oxo-GDP phosphatase activity"/>
    <property type="evidence" value="ECO:0007669"/>
    <property type="project" value="TreeGrafter"/>
</dbReference>
<keyword evidence="5" id="KW-0479">Metal-binding</keyword>
<evidence type="ECO:0000256" key="2">
    <source>
        <dbReference type="ARBA" id="ARBA00005582"/>
    </source>
</evidence>
<dbReference type="Pfam" id="PF00293">
    <property type="entry name" value="NUDIX"/>
    <property type="match status" value="1"/>
</dbReference>
<keyword evidence="6" id="KW-0227">DNA damage</keyword>
<comment type="caution">
    <text evidence="13">The sequence shown here is derived from an EMBL/GenBank/DDBJ whole genome shotgun (WGS) entry which is preliminary data.</text>
</comment>
<evidence type="ECO:0000256" key="11">
    <source>
        <dbReference type="ARBA" id="ARBA00038905"/>
    </source>
</evidence>
<feature type="domain" description="Nudix hydrolase" evidence="12">
    <location>
        <begin position="6"/>
        <end position="131"/>
    </location>
</feature>
<keyword evidence="4" id="KW-0235">DNA replication</keyword>
<dbReference type="GO" id="GO:0008413">
    <property type="term" value="F:8-oxo-7,8-dihydroguanosine triphosphate pyrophosphatase activity"/>
    <property type="evidence" value="ECO:0007669"/>
    <property type="project" value="TreeGrafter"/>
</dbReference>
<dbReference type="GO" id="GO:0044715">
    <property type="term" value="F:8-oxo-dGDP phosphatase activity"/>
    <property type="evidence" value="ECO:0007669"/>
    <property type="project" value="TreeGrafter"/>
</dbReference>
<dbReference type="InterPro" id="IPR020476">
    <property type="entry name" value="Nudix_hydrolase"/>
</dbReference>
<evidence type="ECO:0000259" key="12">
    <source>
        <dbReference type="PROSITE" id="PS51462"/>
    </source>
</evidence>
<dbReference type="InterPro" id="IPR047127">
    <property type="entry name" value="MutT-like"/>
</dbReference>
<dbReference type="Proteomes" id="UP000028730">
    <property type="component" value="Unassembled WGS sequence"/>
</dbReference>
<dbReference type="EMBL" id="ATLK01000001">
    <property type="protein sequence ID" value="KFF31782.1"/>
    <property type="molecule type" value="Genomic_DNA"/>
</dbReference>
<evidence type="ECO:0000256" key="3">
    <source>
        <dbReference type="ARBA" id="ARBA00022457"/>
    </source>
</evidence>
<evidence type="ECO:0000256" key="1">
    <source>
        <dbReference type="ARBA" id="ARBA00001946"/>
    </source>
</evidence>
<dbReference type="PANTHER" id="PTHR47707">
    <property type="entry name" value="8-OXO-DGTP DIPHOSPHATASE"/>
    <property type="match status" value="1"/>
</dbReference>
<dbReference type="eggNOG" id="COG0494">
    <property type="taxonomic scope" value="Bacteria"/>
</dbReference>
<protein>
    <recommendedName>
        <fullName evidence="11">8-oxo-dGTP diphosphatase</fullName>
        <ecNumber evidence="11">3.6.1.55</ecNumber>
    </recommendedName>
</protein>
<keyword evidence="8" id="KW-0460">Magnesium</keyword>
<dbReference type="Gene3D" id="3.90.79.10">
    <property type="entry name" value="Nucleoside Triphosphate Pyrophosphohydrolase"/>
    <property type="match status" value="1"/>
</dbReference>
<accession>A0A086BPB8</accession>
<evidence type="ECO:0000313" key="13">
    <source>
        <dbReference type="EMBL" id="KFF31782.1"/>
    </source>
</evidence>
<evidence type="ECO:0000256" key="6">
    <source>
        <dbReference type="ARBA" id="ARBA00022763"/>
    </source>
</evidence>
<comment type="cofactor">
    <cofactor evidence="1">
        <name>Mg(2+)</name>
        <dbReference type="ChEBI" id="CHEBI:18420"/>
    </cofactor>
</comment>
<name>A0A086BPB8_9BIFI</name>
<dbReference type="RefSeq" id="WP_202961857.1">
    <property type="nucleotide sequence ID" value="NZ_ATLK01000001.1"/>
</dbReference>
<comment type="catalytic activity">
    <reaction evidence="10">
        <text>8-oxo-dGTP + H2O = 8-oxo-dGMP + diphosphate + H(+)</text>
        <dbReference type="Rhea" id="RHEA:31575"/>
        <dbReference type="ChEBI" id="CHEBI:15377"/>
        <dbReference type="ChEBI" id="CHEBI:15378"/>
        <dbReference type="ChEBI" id="CHEBI:33019"/>
        <dbReference type="ChEBI" id="CHEBI:63224"/>
        <dbReference type="ChEBI" id="CHEBI:77896"/>
        <dbReference type="EC" id="3.6.1.55"/>
    </reaction>
</comment>
<dbReference type="GO" id="GO:0035539">
    <property type="term" value="F:8-oxo-7,8-dihydrodeoxyguanosine triphosphate pyrophosphatase activity"/>
    <property type="evidence" value="ECO:0007669"/>
    <property type="project" value="UniProtKB-EC"/>
</dbReference>
<sequence length="138" mass="15810">MGTIDKPLRVVGAAIQHNNMILCAQRGANKSLAGYWEFPGGKIEVGETPQQALRREIQEELHCKITVGKLLCKTVQHYDFGDIELSTYHCTLNEGETPQRTEHRQLQWMQPDRLDELDWATADIKAMQQLKVSYTKEQ</sequence>
<dbReference type="EC" id="3.6.1.55" evidence="11"/>
<dbReference type="PRINTS" id="PR00502">
    <property type="entry name" value="NUDIXFAMILY"/>
</dbReference>
<dbReference type="InterPro" id="IPR000086">
    <property type="entry name" value="NUDIX_hydrolase_dom"/>
</dbReference>
<evidence type="ECO:0000256" key="7">
    <source>
        <dbReference type="ARBA" id="ARBA00022801"/>
    </source>
</evidence>
<evidence type="ECO:0000256" key="8">
    <source>
        <dbReference type="ARBA" id="ARBA00022842"/>
    </source>
</evidence>
<evidence type="ECO:0000256" key="9">
    <source>
        <dbReference type="ARBA" id="ARBA00023204"/>
    </source>
</evidence>
<dbReference type="PANTHER" id="PTHR47707:SF1">
    <property type="entry name" value="NUDIX HYDROLASE FAMILY PROTEIN"/>
    <property type="match status" value="1"/>
</dbReference>
<dbReference type="InterPro" id="IPR015797">
    <property type="entry name" value="NUDIX_hydrolase-like_dom_sf"/>
</dbReference>
<dbReference type="PROSITE" id="PS51462">
    <property type="entry name" value="NUDIX"/>
    <property type="match status" value="1"/>
</dbReference>
<comment type="similarity">
    <text evidence="2">Belongs to the Nudix hydrolase family.</text>
</comment>
<dbReference type="STRING" id="1341695.BBOMB_1184"/>
<dbReference type="AlphaFoldDB" id="A0A086BPB8"/>
<evidence type="ECO:0000313" key="14">
    <source>
        <dbReference type="Proteomes" id="UP000028730"/>
    </source>
</evidence>
<evidence type="ECO:0000256" key="4">
    <source>
        <dbReference type="ARBA" id="ARBA00022705"/>
    </source>
</evidence>
<reference evidence="13 14" key="1">
    <citation type="journal article" date="2014" name="Appl. Environ. Microbiol.">
        <title>Genomic encyclopedia of type strains of the genus Bifidobacterium.</title>
        <authorList>
            <person name="Milani C."/>
            <person name="Lugli G.A."/>
            <person name="Duranti S."/>
            <person name="Turroni F."/>
            <person name="Bottacini F."/>
            <person name="Mangifesta M."/>
            <person name="Sanchez B."/>
            <person name="Viappiani A."/>
            <person name="Mancabelli L."/>
            <person name="Taminiau B."/>
            <person name="Delcenserie V."/>
            <person name="Barrangou R."/>
            <person name="Margolles A."/>
            <person name="van Sinderen D."/>
            <person name="Ventura M."/>
        </authorList>
    </citation>
    <scope>NUCLEOTIDE SEQUENCE [LARGE SCALE GENOMIC DNA]</scope>
    <source>
        <strain evidence="13 14">DSM 19703</strain>
    </source>
</reference>
<keyword evidence="9" id="KW-0234">DNA repair</keyword>
<dbReference type="SUPFAM" id="SSF55811">
    <property type="entry name" value="Nudix"/>
    <property type="match status" value="1"/>
</dbReference>
<dbReference type="GO" id="GO:0006281">
    <property type="term" value="P:DNA repair"/>
    <property type="evidence" value="ECO:0007669"/>
    <property type="project" value="UniProtKB-KW"/>
</dbReference>
<keyword evidence="7 13" id="KW-0378">Hydrolase</keyword>
<dbReference type="GO" id="GO:0046872">
    <property type="term" value="F:metal ion binding"/>
    <property type="evidence" value="ECO:0007669"/>
    <property type="project" value="UniProtKB-KW"/>
</dbReference>
<gene>
    <name evidence="13" type="ORF">BBOMB_1184</name>
</gene>
<dbReference type="CDD" id="cd03425">
    <property type="entry name" value="NUDIX_MutT_NudA_like"/>
    <property type="match status" value="1"/>
</dbReference>
<keyword evidence="14" id="KW-1185">Reference proteome</keyword>
<proteinExistence type="inferred from homology"/>
<keyword evidence="3" id="KW-0515">Mutator protein</keyword>